<proteinExistence type="predicted"/>
<sequence>MSVYDDPTTPLVALSGGPQNRRWFFYADWLALRDSSRRGRYPLHHHCAVPRCYLPTDRMAVNTNSAITDKYGPARTWTWVEPAQWSRWGREYLTPEELVDHEERPAA</sequence>
<organism evidence="1 2">
    <name type="scientific">Umezawaea tangerina</name>
    <dbReference type="NCBI Taxonomy" id="84725"/>
    <lineage>
        <taxon>Bacteria</taxon>
        <taxon>Bacillati</taxon>
        <taxon>Actinomycetota</taxon>
        <taxon>Actinomycetes</taxon>
        <taxon>Pseudonocardiales</taxon>
        <taxon>Pseudonocardiaceae</taxon>
        <taxon>Umezawaea</taxon>
    </lineage>
</organism>
<evidence type="ECO:0000313" key="2">
    <source>
        <dbReference type="Proteomes" id="UP000239494"/>
    </source>
</evidence>
<evidence type="ECO:0000313" key="1">
    <source>
        <dbReference type="EMBL" id="PRY36265.1"/>
    </source>
</evidence>
<dbReference type="EMBL" id="PVTF01000012">
    <property type="protein sequence ID" value="PRY36265.1"/>
    <property type="molecule type" value="Genomic_DNA"/>
</dbReference>
<dbReference type="RefSeq" id="WP_106192802.1">
    <property type="nucleotide sequence ID" value="NZ_PVTF01000012.1"/>
</dbReference>
<protein>
    <submittedName>
        <fullName evidence="1">Uncharacterized protein</fullName>
    </submittedName>
</protein>
<accession>A0A2T0SS74</accession>
<dbReference type="Proteomes" id="UP000239494">
    <property type="component" value="Unassembled WGS sequence"/>
</dbReference>
<dbReference type="AlphaFoldDB" id="A0A2T0SS74"/>
<gene>
    <name evidence="1" type="ORF">CLV43_112192</name>
</gene>
<comment type="caution">
    <text evidence="1">The sequence shown here is derived from an EMBL/GenBank/DDBJ whole genome shotgun (WGS) entry which is preliminary data.</text>
</comment>
<reference evidence="1 2" key="1">
    <citation type="submission" date="2018-03" db="EMBL/GenBank/DDBJ databases">
        <title>Genomic Encyclopedia of Archaeal and Bacterial Type Strains, Phase II (KMG-II): from individual species to whole genera.</title>
        <authorList>
            <person name="Goeker M."/>
        </authorList>
    </citation>
    <scope>NUCLEOTIDE SEQUENCE [LARGE SCALE GENOMIC DNA]</scope>
    <source>
        <strain evidence="1 2">DSM 44720</strain>
    </source>
</reference>
<dbReference type="OrthoDB" id="3696084at2"/>
<name>A0A2T0SS74_9PSEU</name>
<keyword evidence="2" id="KW-1185">Reference proteome</keyword>